<feature type="compositionally biased region" description="Basic and acidic residues" evidence="1">
    <location>
        <begin position="29"/>
        <end position="41"/>
    </location>
</feature>
<protein>
    <submittedName>
        <fullName evidence="2">Uncharacterized protein</fullName>
    </submittedName>
</protein>
<dbReference type="EMBL" id="CAJOBA010095369">
    <property type="protein sequence ID" value="CAF4501019.1"/>
    <property type="molecule type" value="Genomic_DNA"/>
</dbReference>
<organism evidence="2 4">
    <name type="scientific">Didymodactylos carnosus</name>
    <dbReference type="NCBI Taxonomy" id="1234261"/>
    <lineage>
        <taxon>Eukaryota</taxon>
        <taxon>Metazoa</taxon>
        <taxon>Spiralia</taxon>
        <taxon>Gnathifera</taxon>
        <taxon>Rotifera</taxon>
        <taxon>Eurotatoria</taxon>
        <taxon>Bdelloidea</taxon>
        <taxon>Philodinida</taxon>
        <taxon>Philodinidae</taxon>
        <taxon>Didymodactylos</taxon>
    </lineage>
</organism>
<evidence type="ECO:0000313" key="4">
    <source>
        <dbReference type="Proteomes" id="UP000677228"/>
    </source>
</evidence>
<proteinExistence type="predicted"/>
<comment type="caution">
    <text evidence="2">The sequence shown here is derived from an EMBL/GenBank/DDBJ whole genome shotgun (WGS) entry which is preliminary data.</text>
</comment>
<feature type="compositionally biased region" description="Basic and acidic residues" evidence="1">
    <location>
        <begin position="1"/>
        <end position="11"/>
    </location>
</feature>
<dbReference type="Proteomes" id="UP000682733">
    <property type="component" value="Unassembled WGS sequence"/>
</dbReference>
<reference evidence="2" key="1">
    <citation type="submission" date="2021-02" db="EMBL/GenBank/DDBJ databases">
        <authorList>
            <person name="Nowell W R."/>
        </authorList>
    </citation>
    <scope>NUCLEOTIDE SEQUENCE</scope>
</reference>
<feature type="non-terminal residue" evidence="2">
    <location>
        <position position="1"/>
    </location>
</feature>
<name>A0A8S2G926_9BILA</name>
<dbReference type="EMBL" id="CAJNOK010066672">
    <property type="protein sequence ID" value="CAF1652430.1"/>
    <property type="molecule type" value="Genomic_DNA"/>
</dbReference>
<feature type="region of interest" description="Disordered" evidence="1">
    <location>
        <begin position="1"/>
        <end position="41"/>
    </location>
</feature>
<evidence type="ECO:0000313" key="2">
    <source>
        <dbReference type="EMBL" id="CAF1652430.1"/>
    </source>
</evidence>
<accession>A0A8S2G926</accession>
<sequence>HRQKPDRYGFDKEEDISEEKTGNNDNLNLDDHCDSKSDEREQNHHIKWQDFKILSKNTNPYCLLIKESLQIIARTPDLNSTTRPVPLVIFPEGSVSLNRKEQTKVKIKRRHYDSQNLSFL</sequence>
<dbReference type="AlphaFoldDB" id="A0A8S2G926"/>
<dbReference type="Proteomes" id="UP000677228">
    <property type="component" value="Unassembled WGS sequence"/>
</dbReference>
<evidence type="ECO:0000256" key="1">
    <source>
        <dbReference type="SAM" id="MobiDB-lite"/>
    </source>
</evidence>
<gene>
    <name evidence="2" type="ORF">OVA965_LOCUS44892</name>
    <name evidence="3" type="ORF">TMI583_LOCUS47959</name>
</gene>
<evidence type="ECO:0000313" key="3">
    <source>
        <dbReference type="EMBL" id="CAF4501019.1"/>
    </source>
</evidence>